<evidence type="ECO:0000313" key="3">
    <source>
        <dbReference type="WBParaSite" id="BPAG_0001421101-mRNA-1"/>
    </source>
</evidence>
<accession>A0A0N4TYV4</accession>
<dbReference type="EMBL" id="UZAD01013531">
    <property type="protein sequence ID" value="VDN95324.1"/>
    <property type="molecule type" value="Genomic_DNA"/>
</dbReference>
<reference evidence="3" key="1">
    <citation type="submission" date="2017-02" db="UniProtKB">
        <authorList>
            <consortium name="WormBaseParasite"/>
        </authorList>
    </citation>
    <scope>IDENTIFICATION</scope>
</reference>
<keyword evidence="2" id="KW-1185">Reference proteome</keyword>
<organism evidence="3">
    <name type="scientific">Brugia pahangi</name>
    <name type="common">Filarial nematode worm</name>
    <dbReference type="NCBI Taxonomy" id="6280"/>
    <lineage>
        <taxon>Eukaryota</taxon>
        <taxon>Metazoa</taxon>
        <taxon>Ecdysozoa</taxon>
        <taxon>Nematoda</taxon>
        <taxon>Chromadorea</taxon>
        <taxon>Rhabditida</taxon>
        <taxon>Spirurina</taxon>
        <taxon>Spiruromorpha</taxon>
        <taxon>Filarioidea</taxon>
        <taxon>Onchocercidae</taxon>
        <taxon>Brugia</taxon>
    </lineage>
</organism>
<evidence type="ECO:0000313" key="1">
    <source>
        <dbReference type="EMBL" id="VDN95324.1"/>
    </source>
</evidence>
<dbReference type="Proteomes" id="UP000278627">
    <property type="component" value="Unassembled WGS sequence"/>
</dbReference>
<sequence>MMDVSDNRATNLLTPSQSATHKQCLQQQQTVDQLAVSAAVATAQQQQQMGDAVGCGDDPSP</sequence>
<proteinExistence type="predicted"/>
<evidence type="ECO:0000313" key="2">
    <source>
        <dbReference type="Proteomes" id="UP000278627"/>
    </source>
</evidence>
<dbReference type="AlphaFoldDB" id="A0A0N4TYV4"/>
<name>A0A0N4TYV4_BRUPA</name>
<dbReference type="WBParaSite" id="BPAG_0001421101-mRNA-1">
    <property type="protein sequence ID" value="BPAG_0001421101-mRNA-1"/>
    <property type="gene ID" value="BPAG_0001421101"/>
</dbReference>
<reference evidence="1 2" key="2">
    <citation type="submission" date="2018-11" db="EMBL/GenBank/DDBJ databases">
        <authorList>
            <consortium name="Pathogen Informatics"/>
        </authorList>
    </citation>
    <scope>NUCLEOTIDE SEQUENCE [LARGE SCALE GENOMIC DNA]</scope>
</reference>
<gene>
    <name evidence="1" type="ORF">BPAG_LOCUS14139</name>
</gene>
<protein>
    <submittedName>
        <fullName evidence="1 3">Uncharacterized protein</fullName>
    </submittedName>
</protein>